<accession>A0A381NCX7</accession>
<dbReference type="Pfam" id="PF00149">
    <property type="entry name" value="Metallophos"/>
    <property type="match status" value="1"/>
</dbReference>
<dbReference type="EC" id="3.6.1.41" evidence="3"/>
<evidence type="ECO:0000256" key="6">
    <source>
        <dbReference type="ARBA" id="ARBA00032248"/>
    </source>
</evidence>
<protein>
    <recommendedName>
        <fullName evidence="3">bis(5'-nucleosyl)-tetraphosphatase (symmetrical)</fullName>
        <ecNumber evidence="3">3.6.1.41</ecNumber>
    </recommendedName>
    <alternativeName>
        <fullName evidence="6">Ap4A hydrolase</fullName>
    </alternativeName>
    <alternativeName>
        <fullName evidence="5">Diadenosine 5',5'''-P1,P4-tetraphosphate pyrophosphohydrolase</fullName>
    </alternativeName>
    <alternativeName>
        <fullName evidence="7">Diadenosine tetraphosphatase</fullName>
    </alternativeName>
</protein>
<dbReference type="InterPro" id="IPR029052">
    <property type="entry name" value="Metallo-depent_PP-like"/>
</dbReference>
<feature type="domain" description="Calcineurin-like phosphoesterase" evidence="9">
    <location>
        <begin position="2"/>
        <end position="139"/>
    </location>
</feature>
<organism evidence="10">
    <name type="scientific">marine metagenome</name>
    <dbReference type="NCBI Taxonomy" id="408172"/>
    <lineage>
        <taxon>unclassified sequences</taxon>
        <taxon>metagenomes</taxon>
        <taxon>ecological metagenomes</taxon>
    </lineage>
</organism>
<reference evidence="10" key="1">
    <citation type="submission" date="2018-05" db="EMBL/GenBank/DDBJ databases">
        <authorList>
            <person name="Lanie J.A."/>
            <person name="Ng W.-L."/>
            <person name="Kazmierczak K.M."/>
            <person name="Andrzejewski T.M."/>
            <person name="Davidsen T.M."/>
            <person name="Wayne K.J."/>
            <person name="Tettelin H."/>
            <person name="Glass J.I."/>
            <person name="Rusch D."/>
            <person name="Podicherti R."/>
            <person name="Tsui H.-C.T."/>
            <person name="Winkler M.E."/>
        </authorList>
    </citation>
    <scope>NUCLEOTIDE SEQUENCE</scope>
</reference>
<dbReference type="InterPro" id="IPR004617">
    <property type="entry name" value="ApaH"/>
</dbReference>
<evidence type="ECO:0000256" key="2">
    <source>
        <dbReference type="ARBA" id="ARBA00005419"/>
    </source>
</evidence>
<dbReference type="PIRSF" id="PIRSF000903">
    <property type="entry name" value="B5n-ttraPtase_sm"/>
    <property type="match status" value="1"/>
</dbReference>
<dbReference type="EMBL" id="UINC01000250">
    <property type="protein sequence ID" value="SUZ51974.1"/>
    <property type="molecule type" value="Genomic_DNA"/>
</dbReference>
<dbReference type="PANTHER" id="PTHR40942">
    <property type="match status" value="1"/>
</dbReference>
<evidence type="ECO:0000256" key="4">
    <source>
        <dbReference type="ARBA" id="ARBA00022801"/>
    </source>
</evidence>
<evidence type="ECO:0000256" key="5">
    <source>
        <dbReference type="ARBA" id="ARBA00031248"/>
    </source>
</evidence>
<dbReference type="CDD" id="cd07422">
    <property type="entry name" value="MPP_ApaH"/>
    <property type="match status" value="1"/>
</dbReference>
<evidence type="ECO:0000256" key="1">
    <source>
        <dbReference type="ARBA" id="ARBA00003413"/>
    </source>
</evidence>
<dbReference type="SUPFAM" id="SSF56300">
    <property type="entry name" value="Metallo-dependent phosphatases"/>
    <property type="match status" value="1"/>
</dbReference>
<dbReference type="PANTHER" id="PTHR40942:SF4">
    <property type="entry name" value="CYTOCHROME C5"/>
    <property type="match status" value="1"/>
</dbReference>
<evidence type="ECO:0000259" key="9">
    <source>
        <dbReference type="Pfam" id="PF00149"/>
    </source>
</evidence>
<dbReference type="InterPro" id="IPR004843">
    <property type="entry name" value="Calcineurin-like_PHP"/>
</dbReference>
<proteinExistence type="inferred from homology"/>
<comment type="function">
    <text evidence="1">Hydrolyzes diadenosine 5',5'''-P1,P4-tetraphosphate to yield ADP.</text>
</comment>
<evidence type="ECO:0000256" key="7">
    <source>
        <dbReference type="ARBA" id="ARBA00033210"/>
    </source>
</evidence>
<dbReference type="GO" id="GO:0008803">
    <property type="term" value="F:bis(5'-nucleosyl)-tetraphosphatase (symmetrical) activity"/>
    <property type="evidence" value="ECO:0007669"/>
    <property type="project" value="UniProtKB-EC"/>
</dbReference>
<dbReference type="AlphaFoldDB" id="A0A381NCX7"/>
<gene>
    <name evidence="10" type="ORF">METZ01_LOCUS4828</name>
</gene>
<dbReference type="NCBIfam" id="TIGR00668">
    <property type="entry name" value="apaH"/>
    <property type="match status" value="1"/>
</dbReference>
<evidence type="ECO:0000313" key="10">
    <source>
        <dbReference type="EMBL" id="SUZ51974.1"/>
    </source>
</evidence>
<name>A0A381NCX7_9ZZZZ</name>
<sequence length="273" mass="31479">MSTYAIGDIQGCYKALRQLLKKIKFSPNKDKLWCVGDLVNRGPSSLDTLRFLQDMDHCTKIVLGNHDLHFLAIHEGCAPVRSRDTLSRLLQAQDSSQLSKWLRHKQLAHFDSLDTIRGPENFLMVHAGVAPRWSLQKTLNLAAEVEYALQSKDYKKFLHGMYGDKPIRWYEKLQGQDRLRTITNYLTRVRFCDDIGSLRLNIKEGLCAAPAGFKPWYEYEIITHKATILFGHWASLEGRTGKHRVHALDTGYVWGRELTVMCLEDQRRYSISN</sequence>
<keyword evidence="4" id="KW-0378">Hydrolase</keyword>
<evidence type="ECO:0000256" key="8">
    <source>
        <dbReference type="ARBA" id="ARBA00049417"/>
    </source>
</evidence>
<evidence type="ECO:0000256" key="3">
    <source>
        <dbReference type="ARBA" id="ARBA00012506"/>
    </source>
</evidence>
<comment type="catalytic activity">
    <reaction evidence="8">
        <text>P(1),P(4)-bis(5'-adenosyl) tetraphosphate + H2O = 2 ADP + 2 H(+)</text>
        <dbReference type="Rhea" id="RHEA:24252"/>
        <dbReference type="ChEBI" id="CHEBI:15377"/>
        <dbReference type="ChEBI" id="CHEBI:15378"/>
        <dbReference type="ChEBI" id="CHEBI:58141"/>
        <dbReference type="ChEBI" id="CHEBI:456216"/>
        <dbReference type="EC" id="3.6.1.41"/>
    </reaction>
</comment>
<dbReference type="Gene3D" id="3.60.21.10">
    <property type="match status" value="1"/>
</dbReference>
<comment type="similarity">
    <text evidence="2">Belongs to the Ap4A hydrolase family.</text>
</comment>
<dbReference type="NCBIfam" id="NF001204">
    <property type="entry name" value="PRK00166.1"/>
    <property type="match status" value="1"/>
</dbReference>